<keyword evidence="7" id="KW-0808">Transferase</keyword>
<feature type="non-terminal residue" evidence="7">
    <location>
        <position position="255"/>
    </location>
</feature>
<dbReference type="Pfam" id="PF00069">
    <property type="entry name" value="Pkinase"/>
    <property type="match status" value="1"/>
</dbReference>
<dbReference type="PROSITE" id="PS00108">
    <property type="entry name" value="PROTEIN_KINASE_ST"/>
    <property type="match status" value="1"/>
</dbReference>
<accession>A0ABM1VTZ4</accession>
<feature type="domain" description="Protein kinase" evidence="5">
    <location>
        <begin position="56"/>
        <end position="255"/>
    </location>
</feature>
<dbReference type="PANTHER" id="PTHR44329">
    <property type="entry name" value="SERINE/THREONINE-PROTEIN KINASE TNNI3K-RELATED"/>
    <property type="match status" value="1"/>
</dbReference>
<feature type="binding site" evidence="3">
    <location>
        <position position="93"/>
    </location>
    <ligand>
        <name>ATP</name>
        <dbReference type="ChEBI" id="CHEBI:30616"/>
    </ligand>
</feature>
<keyword evidence="1 3" id="KW-0547">Nucleotide-binding</keyword>
<name>A0ABM1VTZ4_APLCA</name>
<dbReference type="SUPFAM" id="SSF56112">
    <property type="entry name" value="Protein kinase-like (PK-like)"/>
    <property type="match status" value="1"/>
</dbReference>
<evidence type="ECO:0000256" key="4">
    <source>
        <dbReference type="RuleBase" id="RU000304"/>
    </source>
</evidence>
<dbReference type="Gene3D" id="1.10.510.10">
    <property type="entry name" value="Transferase(Phosphotransferase) domain 1"/>
    <property type="match status" value="1"/>
</dbReference>
<keyword evidence="2 3" id="KW-0067">ATP-binding</keyword>
<protein>
    <submittedName>
        <fullName evidence="7">Leucine-rich repeat serine/threonine-protein kinase 1</fullName>
    </submittedName>
</protein>
<proteinExistence type="inferred from homology"/>
<reference evidence="7" key="1">
    <citation type="submission" date="2025-08" db="UniProtKB">
        <authorList>
            <consortium name="RefSeq"/>
        </authorList>
    </citation>
    <scope>IDENTIFICATION</scope>
</reference>
<gene>
    <name evidence="7" type="primary">LOC101849619</name>
</gene>
<evidence type="ECO:0000256" key="2">
    <source>
        <dbReference type="ARBA" id="ARBA00022840"/>
    </source>
</evidence>
<evidence type="ECO:0000259" key="5">
    <source>
        <dbReference type="PROSITE" id="PS50011"/>
    </source>
</evidence>
<dbReference type="InterPro" id="IPR011009">
    <property type="entry name" value="Kinase-like_dom_sf"/>
</dbReference>
<sequence length="255" mass="27945">MLDVLEDVNAVCPVHGSISPLYLLGRDGVTHQQYVAPDVVFQDQSYDLLLPTSAQLDIGACLGKGTFGEVHEGRLFYTDTRVADRVAVKIVFKQARDRRDISKGFQSYLEQACSAYLTVRQEMSILSRLQHPHIVPLVALNLQPLSLLLMLAPCGGLDAKLRQLEGQGDHLPLFVVRQITIQVAKAMSYLHCHNIIYRDLKSDNVLVWELPGSGDAPPTSGVDVKLADYGISRSVLPSGTRGFGGTPPFIAPEIL</sequence>
<dbReference type="PANTHER" id="PTHR44329:SF214">
    <property type="entry name" value="PROTEIN KINASE DOMAIN-CONTAINING PROTEIN"/>
    <property type="match status" value="1"/>
</dbReference>
<keyword evidence="7" id="KW-0418">Kinase</keyword>
<dbReference type="GO" id="GO:0016301">
    <property type="term" value="F:kinase activity"/>
    <property type="evidence" value="ECO:0007669"/>
    <property type="project" value="UniProtKB-KW"/>
</dbReference>
<dbReference type="InterPro" id="IPR000719">
    <property type="entry name" value="Prot_kinase_dom"/>
</dbReference>
<dbReference type="Proteomes" id="UP000694888">
    <property type="component" value="Unplaced"/>
</dbReference>
<dbReference type="GeneID" id="101849619"/>
<dbReference type="InterPro" id="IPR017441">
    <property type="entry name" value="Protein_kinase_ATP_BS"/>
</dbReference>
<evidence type="ECO:0000256" key="3">
    <source>
        <dbReference type="PROSITE-ProRule" id="PRU10141"/>
    </source>
</evidence>
<evidence type="ECO:0000313" key="7">
    <source>
        <dbReference type="RefSeq" id="XP_035825886.1"/>
    </source>
</evidence>
<evidence type="ECO:0000313" key="6">
    <source>
        <dbReference type="Proteomes" id="UP000694888"/>
    </source>
</evidence>
<keyword evidence="4" id="KW-0723">Serine/threonine-protein kinase</keyword>
<keyword evidence="6" id="KW-1185">Reference proteome</keyword>
<dbReference type="PROSITE" id="PS00107">
    <property type="entry name" value="PROTEIN_KINASE_ATP"/>
    <property type="match status" value="1"/>
</dbReference>
<dbReference type="InterPro" id="IPR008271">
    <property type="entry name" value="Ser/Thr_kinase_AS"/>
</dbReference>
<dbReference type="PROSITE" id="PS50011">
    <property type="entry name" value="PROTEIN_KINASE_DOM"/>
    <property type="match status" value="1"/>
</dbReference>
<dbReference type="RefSeq" id="XP_035825886.1">
    <property type="nucleotide sequence ID" value="XM_035969993.1"/>
</dbReference>
<organism evidence="6 7">
    <name type="scientific">Aplysia californica</name>
    <name type="common">California sea hare</name>
    <dbReference type="NCBI Taxonomy" id="6500"/>
    <lineage>
        <taxon>Eukaryota</taxon>
        <taxon>Metazoa</taxon>
        <taxon>Spiralia</taxon>
        <taxon>Lophotrochozoa</taxon>
        <taxon>Mollusca</taxon>
        <taxon>Gastropoda</taxon>
        <taxon>Heterobranchia</taxon>
        <taxon>Euthyneura</taxon>
        <taxon>Tectipleura</taxon>
        <taxon>Aplysiida</taxon>
        <taxon>Aplysioidea</taxon>
        <taxon>Aplysiidae</taxon>
        <taxon>Aplysia</taxon>
    </lineage>
</organism>
<dbReference type="Gene3D" id="3.30.200.20">
    <property type="entry name" value="Phosphorylase Kinase, domain 1"/>
    <property type="match status" value="1"/>
</dbReference>
<dbReference type="SMART" id="SM00220">
    <property type="entry name" value="S_TKc"/>
    <property type="match status" value="1"/>
</dbReference>
<evidence type="ECO:0000256" key="1">
    <source>
        <dbReference type="ARBA" id="ARBA00022741"/>
    </source>
</evidence>
<comment type="similarity">
    <text evidence="4">Belongs to the protein kinase superfamily.</text>
</comment>
<dbReference type="InterPro" id="IPR051681">
    <property type="entry name" value="Ser/Thr_Kinases-Pseudokinases"/>
</dbReference>